<dbReference type="Pfam" id="PF00155">
    <property type="entry name" value="Aminotran_1_2"/>
    <property type="match status" value="1"/>
</dbReference>
<evidence type="ECO:0000256" key="1">
    <source>
        <dbReference type="ARBA" id="ARBA00005384"/>
    </source>
</evidence>
<proteinExistence type="inferred from homology"/>
<dbReference type="InterPro" id="IPR015421">
    <property type="entry name" value="PyrdxlP-dep_Trfase_major"/>
</dbReference>
<keyword evidence="2 9" id="KW-0032">Aminotransferase</keyword>
<keyword evidence="4" id="KW-0663">Pyridoxal phosphate</keyword>
<dbReference type="InterPro" id="IPR004839">
    <property type="entry name" value="Aminotransferase_I/II_large"/>
</dbReference>
<dbReference type="STRING" id="1120977.GCA_000619845_02251"/>
<organism evidence="9 10">
    <name type="scientific">Alkanindiges illinoisensis</name>
    <dbReference type="NCBI Taxonomy" id="197183"/>
    <lineage>
        <taxon>Bacteria</taxon>
        <taxon>Pseudomonadati</taxon>
        <taxon>Pseudomonadota</taxon>
        <taxon>Gammaproteobacteria</taxon>
        <taxon>Moraxellales</taxon>
        <taxon>Moraxellaceae</taxon>
        <taxon>Alkanindiges</taxon>
    </lineage>
</organism>
<dbReference type="SUPFAM" id="SSF46785">
    <property type="entry name" value="Winged helix' DNA-binding domain"/>
    <property type="match status" value="1"/>
</dbReference>
<evidence type="ECO:0000313" key="10">
    <source>
        <dbReference type="Proteomes" id="UP000297834"/>
    </source>
</evidence>
<dbReference type="SMART" id="SM00345">
    <property type="entry name" value="HTH_GNTR"/>
    <property type="match status" value="1"/>
</dbReference>
<dbReference type="RefSeq" id="WP_134245298.1">
    <property type="nucleotide sequence ID" value="NZ_SNTY01000067.1"/>
</dbReference>
<dbReference type="InterPro" id="IPR051446">
    <property type="entry name" value="HTH_trans_reg/aminotransferase"/>
</dbReference>
<dbReference type="PROSITE" id="PS50949">
    <property type="entry name" value="HTH_GNTR"/>
    <property type="match status" value="1"/>
</dbReference>
<dbReference type="Gene3D" id="3.40.640.10">
    <property type="entry name" value="Type I PLP-dependent aspartate aminotransferase-like (Major domain)"/>
    <property type="match status" value="1"/>
</dbReference>
<comment type="caution">
    <text evidence="9">The sequence shown here is derived from an EMBL/GenBank/DDBJ whole genome shotgun (WGS) entry which is preliminary data.</text>
</comment>
<keyword evidence="5" id="KW-0805">Transcription regulation</keyword>
<dbReference type="InterPro" id="IPR015424">
    <property type="entry name" value="PyrdxlP-dep_Trfase"/>
</dbReference>
<evidence type="ECO:0000256" key="6">
    <source>
        <dbReference type="ARBA" id="ARBA00023125"/>
    </source>
</evidence>
<dbReference type="PANTHER" id="PTHR46577">
    <property type="entry name" value="HTH-TYPE TRANSCRIPTIONAL REGULATORY PROTEIN GABR"/>
    <property type="match status" value="1"/>
</dbReference>
<keyword evidence="6" id="KW-0238">DNA-binding</keyword>
<dbReference type="Proteomes" id="UP000297834">
    <property type="component" value="Unassembled WGS sequence"/>
</dbReference>
<feature type="domain" description="HTH gntR-type" evidence="8">
    <location>
        <begin position="3"/>
        <end position="71"/>
    </location>
</feature>
<keyword evidence="3 9" id="KW-0808">Transferase</keyword>
<dbReference type="GO" id="GO:0008483">
    <property type="term" value="F:transaminase activity"/>
    <property type="evidence" value="ECO:0007669"/>
    <property type="project" value="UniProtKB-KW"/>
</dbReference>
<dbReference type="EMBL" id="SNTY01000067">
    <property type="protein sequence ID" value="TEU24185.1"/>
    <property type="molecule type" value="Genomic_DNA"/>
</dbReference>
<dbReference type="InterPro" id="IPR015422">
    <property type="entry name" value="PyrdxlP-dep_Trfase_small"/>
</dbReference>
<evidence type="ECO:0000313" key="9">
    <source>
        <dbReference type="EMBL" id="TEU24185.1"/>
    </source>
</evidence>
<comment type="similarity">
    <text evidence="1">In the C-terminal section; belongs to the class-I pyridoxal-phosphate-dependent aminotransferase family.</text>
</comment>
<evidence type="ECO:0000256" key="7">
    <source>
        <dbReference type="ARBA" id="ARBA00023163"/>
    </source>
</evidence>
<dbReference type="GO" id="GO:0003700">
    <property type="term" value="F:DNA-binding transcription factor activity"/>
    <property type="evidence" value="ECO:0007669"/>
    <property type="project" value="InterPro"/>
</dbReference>
<dbReference type="CDD" id="cd07377">
    <property type="entry name" value="WHTH_GntR"/>
    <property type="match status" value="1"/>
</dbReference>
<dbReference type="FunFam" id="3.40.640.10:FF:000023">
    <property type="entry name" value="Transcriptional regulator, GntR family"/>
    <property type="match status" value="1"/>
</dbReference>
<reference evidence="9 10" key="1">
    <citation type="submission" date="2019-03" db="EMBL/GenBank/DDBJ databases">
        <title>Alkanindiges illinoisensis: a potential pathogenic isolated from ascites of a gastric cancer patient with abdominal metastasis.</title>
        <authorList>
            <person name="Hu X."/>
            <person name="Yang B."/>
            <person name="Yan X."/>
            <person name="Lin L."/>
            <person name="Zhao H."/>
            <person name="Zhou F."/>
            <person name="Su B."/>
            <person name="Chen J."/>
            <person name="Rui Y."/>
            <person name="Wang Q."/>
            <person name="Zheng L."/>
        </authorList>
    </citation>
    <scope>NUCLEOTIDE SEQUENCE [LARGE SCALE GENOMIC DNA]</scope>
    <source>
        <strain evidence="9 10">NFYY 23406</strain>
    </source>
</reference>
<dbReference type="GO" id="GO:0030170">
    <property type="term" value="F:pyridoxal phosphate binding"/>
    <property type="evidence" value="ECO:0007669"/>
    <property type="project" value="InterPro"/>
</dbReference>
<dbReference type="InterPro" id="IPR000524">
    <property type="entry name" value="Tscrpt_reg_HTH_GntR"/>
</dbReference>
<dbReference type="GO" id="GO:0003677">
    <property type="term" value="F:DNA binding"/>
    <property type="evidence" value="ECO:0007669"/>
    <property type="project" value="UniProtKB-KW"/>
</dbReference>
<keyword evidence="10" id="KW-1185">Reference proteome</keyword>
<evidence type="ECO:0000259" key="8">
    <source>
        <dbReference type="PROSITE" id="PS50949"/>
    </source>
</evidence>
<evidence type="ECO:0000256" key="2">
    <source>
        <dbReference type="ARBA" id="ARBA00022576"/>
    </source>
</evidence>
<dbReference type="OrthoDB" id="9804020at2"/>
<dbReference type="InterPro" id="IPR036388">
    <property type="entry name" value="WH-like_DNA-bd_sf"/>
</dbReference>
<evidence type="ECO:0000256" key="5">
    <source>
        <dbReference type="ARBA" id="ARBA00023015"/>
    </source>
</evidence>
<evidence type="ECO:0000256" key="3">
    <source>
        <dbReference type="ARBA" id="ARBA00022679"/>
    </source>
</evidence>
<dbReference type="CDD" id="cd00609">
    <property type="entry name" value="AAT_like"/>
    <property type="match status" value="1"/>
</dbReference>
<dbReference type="Pfam" id="PF00392">
    <property type="entry name" value="GntR"/>
    <property type="match status" value="1"/>
</dbReference>
<dbReference type="AlphaFoldDB" id="A0A4Y7X9E7"/>
<dbReference type="Gene3D" id="1.10.10.10">
    <property type="entry name" value="Winged helix-like DNA-binding domain superfamily/Winged helix DNA-binding domain"/>
    <property type="match status" value="1"/>
</dbReference>
<evidence type="ECO:0000256" key="4">
    <source>
        <dbReference type="ARBA" id="ARBA00022898"/>
    </source>
</evidence>
<dbReference type="PANTHER" id="PTHR46577:SF2">
    <property type="entry name" value="TRANSCRIPTIONAL REGULATORY PROTEIN"/>
    <property type="match status" value="1"/>
</dbReference>
<dbReference type="SUPFAM" id="SSF53383">
    <property type="entry name" value="PLP-dependent transferases"/>
    <property type="match status" value="1"/>
</dbReference>
<gene>
    <name evidence="9" type="ORF">E2B99_12270</name>
</gene>
<sequence>MKKKRYEKLADDIAELIHIGVLQAGERAPSIRSACASWDVSPATVFKAYYLLESRGLIQARAKSGYYVLPQSKATVFTSNAVTTPSEKSAVAMNTPTIVQVSDLVFSLLESVRDRRIVPLGSAFPDPALFPVQRLAKSAAHVLRFVQPETLVTDMPLGVLELRRQIAQRYALADVLLSPDEVMITTGAMEALNLCLQAVTRPGDYVAIESPAFYASLQVLERLQLKAVEIPVGAQGMDIDLLQQALAQYPVKACWLMSSFQNPTGASLSDVKKQQLVELLTAQHIPLIEDDVYHELYFGNVAPRPAKHFDHDGWVMHCSSFSKCLAPGYRVGWVSAGRFSQQVQRLKLMTTISPSIPAQAALADYLQHGGYDRHLRKLRQHLQQQYQAMVQAIQRHFPADTQISAPDGGYFLWLTLNPAINSLSLFQQALAAGISIAPGPMFSASQQFANCIRLNYGAVKLEEIEPAIQRLAGLINAAE</sequence>
<dbReference type="Gene3D" id="3.90.1150.10">
    <property type="entry name" value="Aspartate Aminotransferase, domain 1"/>
    <property type="match status" value="1"/>
</dbReference>
<accession>A0A4Y7X9E7</accession>
<keyword evidence="7" id="KW-0804">Transcription</keyword>
<name>A0A4Y7X9E7_9GAMM</name>
<dbReference type="InterPro" id="IPR036390">
    <property type="entry name" value="WH_DNA-bd_sf"/>
</dbReference>
<protein>
    <submittedName>
        <fullName evidence="9">PLP-dependent aminotransferase family protein</fullName>
    </submittedName>
</protein>